<feature type="transmembrane region" description="Helical" evidence="1">
    <location>
        <begin position="97"/>
        <end position="119"/>
    </location>
</feature>
<evidence type="ECO:0000313" key="3">
    <source>
        <dbReference type="EnsemblPlants" id="KQL01367"/>
    </source>
</evidence>
<keyword evidence="1" id="KW-1133">Transmembrane helix</keyword>
<keyword evidence="1" id="KW-0472">Membrane</keyword>
<reference evidence="3" key="3">
    <citation type="submission" date="2018-08" db="UniProtKB">
        <authorList>
            <consortium name="EnsemblPlants"/>
        </authorList>
    </citation>
    <scope>IDENTIFICATION</scope>
    <source>
        <strain evidence="3">Yugu1</strain>
    </source>
</reference>
<keyword evidence="4" id="KW-1185">Reference proteome</keyword>
<keyword evidence="1" id="KW-0812">Transmembrane</keyword>
<name>K3YLE4_SETIT</name>
<dbReference type="Gramene" id="KQL01367">
    <property type="protein sequence ID" value="KQL01367"/>
    <property type="gene ID" value="SETIT_015067mg"/>
</dbReference>
<proteinExistence type="predicted"/>
<feature type="transmembrane region" description="Helical" evidence="1">
    <location>
        <begin position="56"/>
        <end position="77"/>
    </location>
</feature>
<dbReference type="OMA" id="ANFNCHA"/>
<reference evidence="2 4" key="1">
    <citation type="journal article" date="2012" name="Nat. Biotechnol.">
        <title>Reference genome sequence of the model plant Setaria.</title>
        <authorList>
            <person name="Bennetzen J.L."/>
            <person name="Schmutz J."/>
            <person name="Wang H."/>
            <person name="Percifield R."/>
            <person name="Hawkins J."/>
            <person name="Pontaroli A.C."/>
            <person name="Estep M."/>
            <person name="Feng L."/>
            <person name="Vaughn J.N."/>
            <person name="Grimwood J."/>
            <person name="Jenkins J."/>
            <person name="Barry K."/>
            <person name="Lindquist E."/>
            <person name="Hellsten U."/>
            <person name="Deshpande S."/>
            <person name="Wang X."/>
            <person name="Wu X."/>
            <person name="Mitros T."/>
            <person name="Triplett J."/>
            <person name="Yang X."/>
            <person name="Ye C.Y."/>
            <person name="Mauro-Herrera M."/>
            <person name="Wang L."/>
            <person name="Li P."/>
            <person name="Sharma M."/>
            <person name="Sharma R."/>
            <person name="Ronald P.C."/>
            <person name="Panaud O."/>
            <person name="Kellogg E.A."/>
            <person name="Brutnell T.P."/>
            <person name="Doust A.N."/>
            <person name="Tuskan G.A."/>
            <person name="Rokhsar D."/>
            <person name="Devos K.M."/>
        </authorList>
    </citation>
    <scope>NUCLEOTIDE SEQUENCE [LARGE SCALE GENOMIC DNA]</scope>
    <source>
        <strain evidence="4">cv. Yugu1</strain>
        <strain evidence="2">Yugu1</strain>
    </source>
</reference>
<dbReference type="AlphaFoldDB" id="K3YLE4"/>
<organism evidence="3 4">
    <name type="scientific">Setaria italica</name>
    <name type="common">Foxtail millet</name>
    <name type="synonym">Panicum italicum</name>
    <dbReference type="NCBI Taxonomy" id="4555"/>
    <lineage>
        <taxon>Eukaryota</taxon>
        <taxon>Viridiplantae</taxon>
        <taxon>Streptophyta</taxon>
        <taxon>Embryophyta</taxon>
        <taxon>Tracheophyta</taxon>
        <taxon>Spermatophyta</taxon>
        <taxon>Magnoliopsida</taxon>
        <taxon>Liliopsida</taxon>
        <taxon>Poales</taxon>
        <taxon>Poaceae</taxon>
        <taxon>PACMAD clade</taxon>
        <taxon>Panicoideae</taxon>
        <taxon>Panicodae</taxon>
        <taxon>Paniceae</taxon>
        <taxon>Cenchrinae</taxon>
        <taxon>Setaria</taxon>
    </lineage>
</organism>
<accession>K3YLE4</accession>
<protein>
    <submittedName>
        <fullName evidence="2 3">Uncharacterized protein</fullName>
    </submittedName>
</protein>
<dbReference type="EnsemblPlants" id="KQL01367">
    <property type="protein sequence ID" value="KQL01367"/>
    <property type="gene ID" value="SETIT_015067mg"/>
</dbReference>
<evidence type="ECO:0000313" key="4">
    <source>
        <dbReference type="Proteomes" id="UP000004995"/>
    </source>
</evidence>
<evidence type="ECO:0000256" key="1">
    <source>
        <dbReference type="SAM" id="Phobius"/>
    </source>
</evidence>
<dbReference type="EMBL" id="CM003533">
    <property type="protein sequence ID" value="RCV30657.1"/>
    <property type="molecule type" value="Genomic_DNA"/>
</dbReference>
<gene>
    <name evidence="2" type="ORF">SETIT_6G112600v2</name>
</gene>
<dbReference type="EMBL" id="AGNK02003712">
    <property type="status" value="NOT_ANNOTATED_CDS"/>
    <property type="molecule type" value="Genomic_DNA"/>
</dbReference>
<dbReference type="Proteomes" id="UP000004995">
    <property type="component" value="Unassembled WGS sequence"/>
</dbReference>
<reference evidence="2" key="2">
    <citation type="submission" date="2015-07" db="EMBL/GenBank/DDBJ databases">
        <authorList>
            <person name="Noorani M."/>
        </authorList>
    </citation>
    <scope>NUCLEOTIDE SEQUENCE</scope>
    <source>
        <strain evidence="2">Yugu1</strain>
    </source>
</reference>
<dbReference type="HOGENOM" id="CLU_2042113_0_0_1"/>
<evidence type="ECO:0000313" key="2">
    <source>
        <dbReference type="EMBL" id="RCV30657.1"/>
    </source>
</evidence>
<sequence length="121" mass="13917">MDLRQIGFGASDLLLPCPGKAFYRSVPQLQHPRTQERNQLTEVSIVDFLYQGGLPFNVLFVTLLPLTFVITFVRWLLITIPQHHEHMCRTLQMSMCLCKYLALSVFAANFNCHALFLTWSS</sequence>